<name>A0ABX8BKA1_9ACTN</name>
<sequence>MRIGVALRELHRSESAMAVELLRVADRHPEEPEIRHVARDLAEWSREHVREIEGIAPRYGTDLSGPEHPEPSEEGERELPGEDSDADLALLADLKRLYRLGGGVALDWDLLGQGAQIIADSDLLAVTERCHPRSVRRMHWARGMLKAVSPQILVG</sequence>
<proteinExistence type="predicted"/>
<organism evidence="2 3">
    <name type="scientific">Nocardiopsis changdeensis</name>
    <dbReference type="NCBI Taxonomy" id="2831969"/>
    <lineage>
        <taxon>Bacteria</taxon>
        <taxon>Bacillati</taxon>
        <taxon>Actinomycetota</taxon>
        <taxon>Actinomycetes</taxon>
        <taxon>Streptosporangiales</taxon>
        <taxon>Nocardiopsidaceae</taxon>
        <taxon>Nocardiopsis</taxon>
    </lineage>
</organism>
<accession>A0ABX8BKA1</accession>
<evidence type="ECO:0000256" key="1">
    <source>
        <dbReference type="SAM" id="MobiDB-lite"/>
    </source>
</evidence>
<evidence type="ECO:0000313" key="2">
    <source>
        <dbReference type="EMBL" id="QUX22650.1"/>
    </source>
</evidence>
<protein>
    <submittedName>
        <fullName evidence="2">Uncharacterized protein</fullName>
    </submittedName>
</protein>
<feature type="region of interest" description="Disordered" evidence="1">
    <location>
        <begin position="55"/>
        <end position="83"/>
    </location>
</feature>
<dbReference type="Proteomes" id="UP000676079">
    <property type="component" value="Chromosome"/>
</dbReference>
<dbReference type="RefSeq" id="WP_220563866.1">
    <property type="nucleotide sequence ID" value="NZ_CP074133.1"/>
</dbReference>
<reference evidence="2 3" key="1">
    <citation type="submission" date="2021-05" db="EMBL/GenBank/DDBJ databases">
        <title>Direct Submission.</title>
        <authorList>
            <person name="Li K."/>
            <person name="Gao J."/>
        </authorList>
    </citation>
    <scope>NUCLEOTIDE SEQUENCE [LARGE SCALE GENOMIC DNA]</scope>
    <source>
        <strain evidence="2 3">Mg02</strain>
    </source>
</reference>
<gene>
    <name evidence="2" type="ORF">KGD84_30910</name>
</gene>
<evidence type="ECO:0000313" key="3">
    <source>
        <dbReference type="Proteomes" id="UP000676079"/>
    </source>
</evidence>
<feature type="compositionally biased region" description="Acidic residues" evidence="1">
    <location>
        <begin position="72"/>
        <end position="83"/>
    </location>
</feature>
<keyword evidence="3" id="KW-1185">Reference proteome</keyword>
<dbReference type="EMBL" id="CP074133">
    <property type="protein sequence ID" value="QUX22650.1"/>
    <property type="molecule type" value="Genomic_DNA"/>
</dbReference>